<dbReference type="AlphaFoldDB" id="A0A093VWA9"/>
<comment type="caution">
    <text evidence="2">The sequence shown here is derived from an EMBL/GenBank/DDBJ whole genome shotgun (WGS) entry which is preliminary data.</text>
</comment>
<accession>A0A093VWA9</accession>
<name>A0A093VWA9_TALMA</name>
<evidence type="ECO:0000313" key="2">
    <source>
        <dbReference type="EMBL" id="KFX50916.1"/>
    </source>
</evidence>
<feature type="region of interest" description="Disordered" evidence="1">
    <location>
        <begin position="328"/>
        <end position="370"/>
    </location>
</feature>
<dbReference type="eggNOG" id="ENOG502S729">
    <property type="taxonomic scope" value="Eukaryota"/>
</dbReference>
<reference key="1">
    <citation type="journal article" date="2014" name="PLoS Genet.">
        <title>Signature Gene Expression Reveals Novel Clues to the Molecular Mechanisms of Dimorphic Transition in Penicillium marneffei.</title>
        <authorList>
            <person name="Yang E."/>
            <person name="Wang G."/>
            <person name="Cai J."/>
            <person name="Woo P.C."/>
            <person name="Lau S.K."/>
            <person name="Yuen K.-Y."/>
            <person name="Chow W.-N."/>
            <person name="Lin X."/>
        </authorList>
    </citation>
    <scope>NUCLEOTIDE SEQUENCE [LARGE SCALE GENOMIC DNA]</scope>
    <source>
        <strain>PM1</strain>
    </source>
</reference>
<feature type="compositionally biased region" description="Basic residues" evidence="1">
    <location>
        <begin position="97"/>
        <end position="110"/>
    </location>
</feature>
<dbReference type="PANTHER" id="PTHR21521">
    <property type="entry name" value="AMUN, ISOFORM A"/>
    <property type="match status" value="1"/>
</dbReference>
<proteinExistence type="predicted"/>
<sequence length="370" mass="43118">MEENKLTYPSFAPWDITPATFTQLLNLYPTTLKEGYKRKLVASHARRYKKHPERMNKEDPVFDIQTNEYLKMDEWRYQTIPRVLRDRDEGKEDGEKKKKKKKKGTIHSKQGRSGDSLFMNKEELVQLMEWKLKHGQYRPALAGMIKTNNPEVVHKTTCDAFKALIDKTPTHDSLEETFPKKSQDILVKPLRAVGPATASLILAVATEGKKNEIPFYSDDIYWWLCLGLFPGSEKNRYNDKKAAKSMRDDGRLDVKYNMEEYRELYEEVFKLRHRLNHGDDEKDQKEEPRQFSCADVERVAYVLKNFDISGFPNAAEILEQYEATMDEARIDQNPLGKKKSRHDDDDESEERGGKRQAGFAETGRGKRKKV</sequence>
<dbReference type="HOGENOM" id="CLU_048127_2_1_1"/>
<reference evidence="2" key="2">
    <citation type="journal article" date="2014" name="PLoS Genet.">
        <title>Signature gene expression reveals novel clues to the molecular mechanisms of dimorphic transition in Penicillium marneffei.</title>
        <authorList>
            <person name="Yang E."/>
            <person name="Wang G."/>
            <person name="Cai J."/>
            <person name="Woo P.C."/>
            <person name="Lau S.K."/>
            <person name="Yuen K.-Y."/>
            <person name="Chow W.-N."/>
            <person name="Lin X."/>
        </authorList>
    </citation>
    <scope>NUCLEOTIDE SEQUENCE</scope>
    <source>
        <strain evidence="2">PM1</strain>
    </source>
</reference>
<feature type="region of interest" description="Disordered" evidence="1">
    <location>
        <begin position="86"/>
        <end position="114"/>
    </location>
</feature>
<feature type="compositionally biased region" description="Basic and acidic residues" evidence="1">
    <location>
        <begin position="86"/>
        <end position="96"/>
    </location>
</feature>
<keyword evidence="2" id="KW-0378">Hydrolase</keyword>
<evidence type="ECO:0000256" key="1">
    <source>
        <dbReference type="SAM" id="MobiDB-lite"/>
    </source>
</evidence>
<dbReference type="GO" id="GO:0004386">
    <property type="term" value="F:helicase activity"/>
    <property type="evidence" value="ECO:0007669"/>
    <property type="project" value="UniProtKB-KW"/>
</dbReference>
<dbReference type="PANTHER" id="PTHR21521:SF0">
    <property type="entry name" value="AMUN, ISOFORM A"/>
    <property type="match status" value="1"/>
</dbReference>
<keyword evidence="2" id="KW-0547">Nucleotide-binding</keyword>
<keyword evidence="2" id="KW-0347">Helicase</keyword>
<organism evidence="2">
    <name type="scientific">Talaromyces marneffei PM1</name>
    <dbReference type="NCBI Taxonomy" id="1077442"/>
    <lineage>
        <taxon>Eukaryota</taxon>
        <taxon>Fungi</taxon>
        <taxon>Dikarya</taxon>
        <taxon>Ascomycota</taxon>
        <taxon>Pezizomycotina</taxon>
        <taxon>Eurotiomycetes</taxon>
        <taxon>Eurotiomycetidae</taxon>
        <taxon>Eurotiales</taxon>
        <taxon>Trichocomaceae</taxon>
        <taxon>Talaromyces</taxon>
        <taxon>Talaromyces sect. Talaromyces</taxon>
    </lineage>
</organism>
<gene>
    <name evidence="2" type="ORF">GQ26_0061910</name>
</gene>
<dbReference type="EMBL" id="JPOX01000006">
    <property type="protein sequence ID" value="KFX50916.1"/>
    <property type="molecule type" value="Genomic_DNA"/>
</dbReference>
<keyword evidence="2" id="KW-0067">ATP-binding</keyword>
<protein>
    <submittedName>
        <fullName evidence="2">ATP-dependent RNA helicase MAK5</fullName>
    </submittedName>
</protein>